<keyword evidence="1" id="KW-0413">Isomerase</keyword>
<dbReference type="EMBL" id="AZSI01000017">
    <property type="protein sequence ID" value="KEY62993.1"/>
    <property type="molecule type" value="Genomic_DNA"/>
</dbReference>
<evidence type="ECO:0000313" key="2">
    <source>
        <dbReference type="Proteomes" id="UP000028401"/>
    </source>
</evidence>
<dbReference type="GO" id="GO:0016853">
    <property type="term" value="F:isomerase activity"/>
    <property type="evidence" value="ECO:0007669"/>
    <property type="project" value="UniProtKB-KW"/>
</dbReference>
<name>A0A084ACG4_LACLC</name>
<accession>A0A084ACG4</accession>
<dbReference type="Proteomes" id="UP000028401">
    <property type="component" value="Unassembled WGS sequence"/>
</dbReference>
<comment type="caution">
    <text evidence="1">The sequence shown here is derived from an EMBL/GenBank/DDBJ whole genome shotgun (WGS) entry which is preliminary data.</text>
</comment>
<organism evidence="1 2">
    <name type="scientific">Lactococcus cremoris subsp. cremoris GE214</name>
    <dbReference type="NCBI Taxonomy" id="1415168"/>
    <lineage>
        <taxon>Bacteria</taxon>
        <taxon>Bacillati</taxon>
        <taxon>Bacillota</taxon>
        <taxon>Bacilli</taxon>
        <taxon>Lactobacillales</taxon>
        <taxon>Streptococcaceae</taxon>
        <taxon>Lactococcus</taxon>
        <taxon>Lactococcus cremoris subsp. cremoris</taxon>
    </lineage>
</organism>
<sequence>MNENLHDEFLKIVIELNKLNIIPLLLGSLGLEKVTNRSWQASDIDIYLIDEEILDHRYEDIQKILIDRNYVKSLDSYRSYIKDNFEVEYKSFLDFQKLVKIDKEKLNLIKKEGVLYYLPTIEQFIEIYSSSARDPKRKEKMQKDSEKLEYLKVMGDQW</sequence>
<gene>
    <name evidence="1" type="ORF">U725_00892</name>
</gene>
<reference evidence="1 2" key="1">
    <citation type="submission" date="2014-06" db="EMBL/GenBank/DDBJ databases">
        <title>Draft genome sequence of the putrescine producing strain Lactococcus lactis subsp cremoris GE214.</title>
        <authorList>
            <person name="Ladero V."/>
            <person name="Linares D.M."/>
            <person name="del Rio B."/>
            <person name="Mayo B."/>
            <person name="Martin M.C."/>
            <person name="Fernandez M."/>
            <person name="Alvarez M.A."/>
        </authorList>
    </citation>
    <scope>NUCLEOTIDE SEQUENCE [LARGE SCALE GENOMIC DNA]</scope>
    <source>
        <strain evidence="1 2">GE214</strain>
    </source>
</reference>
<dbReference type="RefSeq" id="WP_023349307.1">
    <property type="nucleotide sequence ID" value="NZ_AZSI01000017.1"/>
</dbReference>
<dbReference type="PATRIC" id="fig|1415168.3.peg.953"/>
<proteinExistence type="predicted"/>
<evidence type="ECO:0000313" key="1">
    <source>
        <dbReference type="EMBL" id="KEY62993.1"/>
    </source>
</evidence>
<protein>
    <submittedName>
        <fullName evidence="1">Phosphoribosylanthranilate isomerase</fullName>
    </submittedName>
</protein>
<dbReference type="AlphaFoldDB" id="A0A084ACG4"/>